<keyword evidence="2" id="KW-0732">Signal</keyword>
<evidence type="ECO:0000313" key="4">
    <source>
        <dbReference type="Proteomes" id="UP001620645"/>
    </source>
</evidence>
<feature type="transmembrane region" description="Helical" evidence="1">
    <location>
        <begin position="272"/>
        <end position="292"/>
    </location>
</feature>
<keyword evidence="1" id="KW-1133">Transmembrane helix</keyword>
<reference evidence="3 4" key="1">
    <citation type="submission" date="2024-10" db="EMBL/GenBank/DDBJ databases">
        <authorList>
            <person name="Kim D."/>
        </authorList>
    </citation>
    <scope>NUCLEOTIDE SEQUENCE [LARGE SCALE GENOMIC DNA]</scope>
    <source>
        <strain evidence="3">Taebaek</strain>
    </source>
</reference>
<evidence type="ECO:0000256" key="2">
    <source>
        <dbReference type="SAM" id="SignalP"/>
    </source>
</evidence>
<gene>
    <name evidence="3" type="ORF">niasHS_001097</name>
</gene>
<comment type="caution">
    <text evidence="3">The sequence shown here is derived from an EMBL/GenBank/DDBJ whole genome shotgun (WGS) entry which is preliminary data.</text>
</comment>
<dbReference type="EMBL" id="JBICCN010000028">
    <property type="protein sequence ID" value="KAL3100531.1"/>
    <property type="molecule type" value="Genomic_DNA"/>
</dbReference>
<evidence type="ECO:0000256" key="1">
    <source>
        <dbReference type="SAM" id="Phobius"/>
    </source>
</evidence>
<evidence type="ECO:0000313" key="3">
    <source>
        <dbReference type="EMBL" id="KAL3100531.1"/>
    </source>
</evidence>
<accession>A0ABD2KCA5</accession>
<feature type="chain" id="PRO_5044834124" evidence="2">
    <location>
        <begin position="24"/>
        <end position="310"/>
    </location>
</feature>
<name>A0ABD2KCA5_HETSC</name>
<dbReference type="AlphaFoldDB" id="A0ABD2KCA5"/>
<keyword evidence="1" id="KW-0812">Transmembrane</keyword>
<protein>
    <submittedName>
        <fullName evidence="3">Uncharacterized protein</fullName>
    </submittedName>
</protein>
<dbReference type="Proteomes" id="UP001620645">
    <property type="component" value="Unassembled WGS sequence"/>
</dbReference>
<feature type="signal peptide" evidence="2">
    <location>
        <begin position="1"/>
        <end position="23"/>
    </location>
</feature>
<keyword evidence="1" id="KW-0472">Membrane</keyword>
<organism evidence="3 4">
    <name type="scientific">Heterodera schachtii</name>
    <name type="common">Sugarbeet cyst nematode worm</name>
    <name type="synonym">Tylenchus schachtii</name>
    <dbReference type="NCBI Taxonomy" id="97005"/>
    <lineage>
        <taxon>Eukaryota</taxon>
        <taxon>Metazoa</taxon>
        <taxon>Ecdysozoa</taxon>
        <taxon>Nematoda</taxon>
        <taxon>Chromadorea</taxon>
        <taxon>Rhabditida</taxon>
        <taxon>Tylenchina</taxon>
        <taxon>Tylenchomorpha</taxon>
        <taxon>Tylenchoidea</taxon>
        <taxon>Heteroderidae</taxon>
        <taxon>Heteroderinae</taxon>
        <taxon>Heterodera</taxon>
    </lineage>
</organism>
<keyword evidence="4" id="KW-1185">Reference proteome</keyword>
<sequence>MPSFKFLCVQFLLIFVLTELAHSEKGCPKAEDLIEMTKHLLTTGKNVISGEAASSSTEGKCSDTVMKSVVTNVFEFGCYDEMEKSDGERGKSKTKSAFIENIETQRKGFCQLWQNGKSIGEKEQKDGILKIVKGLGGIELKKIERILENVQNIGLSLSNENIAKMPTLIGHFVNGFGMFQLLINERQMVIPPLASSAAENALVPQQKRRTKRAFELFRRHDGCAGSWSKGQECVFGASIVTVSILVIILCAFRLSDESKLHPLSHPGTIQLIALLSLIAFCVAFIIGFYMMLRGCFGAKLDGGSAMGRIC</sequence>
<feature type="transmembrane region" description="Helical" evidence="1">
    <location>
        <begin position="234"/>
        <end position="252"/>
    </location>
</feature>
<proteinExistence type="predicted"/>